<dbReference type="EMBL" id="CP028137">
    <property type="protein sequence ID" value="AZZ53538.1"/>
    <property type="molecule type" value="Genomic_DNA"/>
</dbReference>
<feature type="transmembrane region" description="Helical" evidence="1">
    <location>
        <begin position="55"/>
        <end position="77"/>
    </location>
</feature>
<gene>
    <name evidence="2" type="ORF">C1I64_16840</name>
</gene>
<feature type="transmembrane region" description="Helical" evidence="1">
    <location>
        <begin position="30"/>
        <end position="49"/>
    </location>
</feature>
<feature type="transmembrane region" description="Helical" evidence="1">
    <location>
        <begin position="151"/>
        <end position="175"/>
    </location>
</feature>
<dbReference type="GO" id="GO:0015128">
    <property type="term" value="F:gluconate transmembrane transporter activity"/>
    <property type="evidence" value="ECO:0007669"/>
    <property type="project" value="InterPro"/>
</dbReference>
<feature type="transmembrane region" description="Helical" evidence="1">
    <location>
        <begin position="181"/>
        <end position="203"/>
    </location>
</feature>
<keyword evidence="1" id="KW-0472">Membrane</keyword>
<dbReference type="Pfam" id="PF02447">
    <property type="entry name" value="GntP_permease"/>
    <property type="match status" value="2"/>
</dbReference>
<feature type="transmembrane region" description="Helical" evidence="1">
    <location>
        <begin position="453"/>
        <end position="472"/>
    </location>
</feature>
<dbReference type="PRINTS" id="PR00173">
    <property type="entry name" value="EDTRNSPORT"/>
</dbReference>
<organism evidence="2 3">
    <name type="scientific">Rathayibacter festucae DSM 15932</name>
    <dbReference type="NCBI Taxonomy" id="1328866"/>
    <lineage>
        <taxon>Bacteria</taxon>
        <taxon>Bacillati</taxon>
        <taxon>Actinomycetota</taxon>
        <taxon>Actinomycetes</taxon>
        <taxon>Micrococcales</taxon>
        <taxon>Microbacteriaceae</taxon>
        <taxon>Rathayibacter</taxon>
    </lineage>
</organism>
<feature type="transmembrane region" description="Helical" evidence="1">
    <location>
        <begin position="263"/>
        <end position="285"/>
    </location>
</feature>
<sequence>MTSDTFTLVITAVAILGVVVLITRFRLNPVVALVLGSVFLGLAIGLGPAETISTVTGGFGSIMTEVGLLITFGVLLGSMLSEMNAIQRLVSHLLRIFGAKGLPYAMGLTIGTLLQSIFLDVLLVISAPLARRMAPHIGRHGVPRIATAMAISLECGIVLMVPGVAALALAGVLGVPLGTMLLFGLIVVVPTILISILIMSTLFRLGFWNPEKDEAPFEEETAPEPVPLDTSSLPVSERLSKVGGVPRGIAVAQREAVRTEPRLILLFAPLLLCLVLIATGAILQIAEVSIAPLDLVTEPVVALLLAVLGTSAVGRFTVGRPRVEKSVVAGFRESGQILILTGVGGSLAAVVAATGLGDILGQAFSANSFAPLLIVWAIAAVLHVAVGSVTISAITAAGILAPIAPVIGLDPILIALAAGAGSLFAVHVTSNTFWLLQSLLGQTTRGTLKTCTIGVSVASVVALGVTLLLSIFI</sequence>
<feature type="transmembrane region" description="Helical" evidence="1">
    <location>
        <begin position="6"/>
        <end position="23"/>
    </location>
</feature>
<accession>A0A3T0T4J3</accession>
<dbReference type="InterPro" id="IPR003474">
    <property type="entry name" value="Glcn_transporter"/>
</dbReference>
<feature type="transmembrane region" description="Helical" evidence="1">
    <location>
        <begin position="412"/>
        <end position="433"/>
    </location>
</feature>
<evidence type="ECO:0000313" key="2">
    <source>
        <dbReference type="EMBL" id="AZZ53538.1"/>
    </source>
</evidence>
<dbReference type="AlphaFoldDB" id="A0A3T0T4J3"/>
<keyword evidence="1" id="KW-0812">Transmembrane</keyword>
<evidence type="ECO:0000313" key="3">
    <source>
        <dbReference type="Proteomes" id="UP000285317"/>
    </source>
</evidence>
<dbReference type="RefSeq" id="WP_127887989.1">
    <property type="nucleotide sequence ID" value="NZ_CP028137.1"/>
</dbReference>
<dbReference type="GO" id="GO:0005886">
    <property type="term" value="C:plasma membrane"/>
    <property type="evidence" value="ECO:0007669"/>
    <property type="project" value="TreeGrafter"/>
</dbReference>
<protein>
    <submittedName>
        <fullName evidence="2">Gluconate permease</fullName>
    </submittedName>
</protein>
<name>A0A3T0T4J3_9MICO</name>
<feature type="transmembrane region" description="Helical" evidence="1">
    <location>
        <begin position="300"/>
        <end position="318"/>
    </location>
</feature>
<feature type="transmembrane region" description="Helical" evidence="1">
    <location>
        <begin position="373"/>
        <end position="400"/>
    </location>
</feature>
<proteinExistence type="predicted"/>
<dbReference type="PANTHER" id="PTHR30354:SF11">
    <property type="entry name" value="PERMEASE"/>
    <property type="match status" value="1"/>
</dbReference>
<dbReference type="Proteomes" id="UP000285317">
    <property type="component" value="Chromosome"/>
</dbReference>
<evidence type="ECO:0000256" key="1">
    <source>
        <dbReference type="SAM" id="Phobius"/>
    </source>
</evidence>
<dbReference type="KEGG" id="rfs:C1I64_16840"/>
<reference evidence="2 3" key="1">
    <citation type="submission" date="2018-03" db="EMBL/GenBank/DDBJ databases">
        <title>Bacteriophage NCPPB3778 and a type I-E CRISPR drive the evolution of the US Biological Select Agent, Rathayibacter toxicus.</title>
        <authorList>
            <person name="Davis E.W.II."/>
            <person name="Tabima J.F."/>
            <person name="Weisberg A.J."/>
            <person name="Dantas Lopes L."/>
            <person name="Wiseman M.S."/>
            <person name="Wiseman M.S."/>
            <person name="Pupko T."/>
            <person name="Belcher M.S."/>
            <person name="Sechler A.J."/>
            <person name="Tancos M.A."/>
            <person name="Schroeder B.K."/>
            <person name="Murray T.D."/>
            <person name="Luster D.G."/>
            <person name="Schneider W.L."/>
            <person name="Rogers E."/>
            <person name="Andreote F.D."/>
            <person name="Grunwald N.J."/>
            <person name="Putnam M.L."/>
            <person name="Chang J.H."/>
        </authorList>
    </citation>
    <scope>NUCLEOTIDE SEQUENCE [LARGE SCALE GENOMIC DNA]</scope>
    <source>
        <strain evidence="2 3">DSM 15932</strain>
    </source>
</reference>
<keyword evidence="1" id="KW-1133">Transmembrane helix</keyword>
<dbReference type="PANTHER" id="PTHR30354">
    <property type="entry name" value="GNT FAMILY GLUCONATE TRANSPORTER"/>
    <property type="match status" value="1"/>
</dbReference>
<feature type="transmembrane region" description="Helical" evidence="1">
    <location>
        <begin position="338"/>
        <end position="361"/>
    </location>
</feature>